<gene>
    <name evidence="1" type="ORF">AVEN_71615_1</name>
</gene>
<proteinExistence type="predicted"/>
<name>A0A4Y2GCF8_ARAVE</name>
<keyword evidence="2" id="KW-1185">Reference proteome</keyword>
<organism evidence="1 2">
    <name type="scientific">Araneus ventricosus</name>
    <name type="common">Orbweaver spider</name>
    <name type="synonym">Epeira ventricosa</name>
    <dbReference type="NCBI Taxonomy" id="182803"/>
    <lineage>
        <taxon>Eukaryota</taxon>
        <taxon>Metazoa</taxon>
        <taxon>Ecdysozoa</taxon>
        <taxon>Arthropoda</taxon>
        <taxon>Chelicerata</taxon>
        <taxon>Arachnida</taxon>
        <taxon>Araneae</taxon>
        <taxon>Araneomorphae</taxon>
        <taxon>Entelegynae</taxon>
        <taxon>Araneoidea</taxon>
        <taxon>Araneidae</taxon>
        <taxon>Araneus</taxon>
    </lineage>
</organism>
<comment type="caution">
    <text evidence="1">The sequence shown here is derived from an EMBL/GenBank/DDBJ whole genome shotgun (WGS) entry which is preliminary data.</text>
</comment>
<evidence type="ECO:0000313" key="1">
    <source>
        <dbReference type="EMBL" id="GBM51492.1"/>
    </source>
</evidence>
<evidence type="ECO:0000313" key="2">
    <source>
        <dbReference type="Proteomes" id="UP000499080"/>
    </source>
</evidence>
<dbReference type="Proteomes" id="UP000499080">
    <property type="component" value="Unassembled WGS sequence"/>
</dbReference>
<accession>A0A4Y2GCF8</accession>
<protein>
    <submittedName>
        <fullName evidence="1">Uncharacterized protein</fullName>
    </submittedName>
</protein>
<dbReference type="AlphaFoldDB" id="A0A4Y2GCF8"/>
<reference evidence="1 2" key="1">
    <citation type="journal article" date="2019" name="Sci. Rep.">
        <title>Orb-weaving spider Araneus ventricosus genome elucidates the spidroin gene catalogue.</title>
        <authorList>
            <person name="Kono N."/>
            <person name="Nakamura H."/>
            <person name="Ohtoshi R."/>
            <person name="Moran D.A.P."/>
            <person name="Shinohara A."/>
            <person name="Yoshida Y."/>
            <person name="Fujiwara M."/>
            <person name="Mori M."/>
            <person name="Tomita M."/>
            <person name="Arakawa K."/>
        </authorList>
    </citation>
    <scope>NUCLEOTIDE SEQUENCE [LARGE SCALE GENOMIC DNA]</scope>
</reference>
<sequence length="101" mass="11527">MCAGEEGGMELLLAAPKAESTFGLGGRRYVRLPELNFRNLVTLPTRVDLKYNLSTDMANLWWVLGYEKVISIYEGENLQPSRQPFMKERIFNQVATRSSLE</sequence>
<dbReference type="EMBL" id="BGPR01001339">
    <property type="protein sequence ID" value="GBM51492.1"/>
    <property type="molecule type" value="Genomic_DNA"/>
</dbReference>